<evidence type="ECO:0000256" key="3">
    <source>
        <dbReference type="ARBA" id="ARBA00022475"/>
    </source>
</evidence>
<feature type="transmembrane region" description="Helical" evidence="7">
    <location>
        <begin position="97"/>
        <end position="116"/>
    </location>
</feature>
<comment type="subcellular location">
    <subcellularLocation>
        <location evidence="1">Membrane</location>
        <topology evidence="1">Multi-pass membrane protein</topology>
    </subcellularLocation>
</comment>
<feature type="transmembrane region" description="Helical" evidence="7">
    <location>
        <begin position="65"/>
        <end position="85"/>
    </location>
</feature>
<dbReference type="AlphaFoldDB" id="A0A9X3NPI3"/>
<keyword evidence="2" id="KW-0813">Transport</keyword>
<feature type="transmembrane region" description="Helical" evidence="7">
    <location>
        <begin position="163"/>
        <end position="182"/>
    </location>
</feature>
<dbReference type="GO" id="GO:0016020">
    <property type="term" value="C:membrane"/>
    <property type="evidence" value="ECO:0007669"/>
    <property type="project" value="UniProtKB-SubCell"/>
</dbReference>
<proteinExistence type="predicted"/>
<evidence type="ECO:0000256" key="5">
    <source>
        <dbReference type="ARBA" id="ARBA00022989"/>
    </source>
</evidence>
<accession>A0A9X3NPI3</accession>
<evidence type="ECO:0000256" key="4">
    <source>
        <dbReference type="ARBA" id="ARBA00022692"/>
    </source>
</evidence>
<comment type="caution">
    <text evidence="8">The sequence shown here is derived from an EMBL/GenBank/DDBJ whole genome shotgun (WGS) entry which is preliminary data.</text>
</comment>
<reference evidence="8" key="1">
    <citation type="submission" date="2021-10" db="EMBL/GenBank/DDBJ databases">
        <title>Streptomonospora sp. nov., isolated from mangrove soil.</title>
        <authorList>
            <person name="Chen X."/>
            <person name="Ge X."/>
            <person name="Liu W."/>
        </authorList>
    </citation>
    <scope>NUCLEOTIDE SEQUENCE</scope>
    <source>
        <strain evidence="8">S1-112</strain>
    </source>
</reference>
<dbReference type="RefSeq" id="WP_270074083.1">
    <property type="nucleotide sequence ID" value="NZ_JAJAQC010000042.1"/>
</dbReference>
<protein>
    <submittedName>
        <fullName evidence="8">AEC family transporter</fullName>
    </submittedName>
</protein>
<dbReference type="Pfam" id="PF03547">
    <property type="entry name" value="Mem_trans"/>
    <property type="match status" value="2"/>
</dbReference>
<dbReference type="InterPro" id="IPR004776">
    <property type="entry name" value="Mem_transp_PIN-like"/>
</dbReference>
<evidence type="ECO:0000313" key="8">
    <source>
        <dbReference type="EMBL" id="MDA0566830.1"/>
    </source>
</evidence>
<name>A0A9X3NPI3_9ACTN</name>
<keyword evidence="9" id="KW-1185">Reference proteome</keyword>
<feature type="transmembrane region" description="Helical" evidence="7">
    <location>
        <begin position="225"/>
        <end position="250"/>
    </location>
</feature>
<dbReference type="PANTHER" id="PTHR36838:SF1">
    <property type="entry name" value="SLR1864 PROTEIN"/>
    <property type="match status" value="1"/>
</dbReference>
<evidence type="ECO:0000256" key="7">
    <source>
        <dbReference type="SAM" id="Phobius"/>
    </source>
</evidence>
<evidence type="ECO:0000256" key="6">
    <source>
        <dbReference type="ARBA" id="ARBA00023136"/>
    </source>
</evidence>
<keyword evidence="5 7" id="KW-1133">Transmembrane helix</keyword>
<keyword evidence="4 7" id="KW-0812">Transmembrane</keyword>
<organism evidence="8 9">
    <name type="scientific">Streptomonospora mangrovi</name>
    <dbReference type="NCBI Taxonomy" id="2883123"/>
    <lineage>
        <taxon>Bacteria</taxon>
        <taxon>Bacillati</taxon>
        <taxon>Actinomycetota</taxon>
        <taxon>Actinomycetes</taxon>
        <taxon>Streptosporangiales</taxon>
        <taxon>Nocardiopsidaceae</taxon>
        <taxon>Streptomonospora</taxon>
    </lineage>
</organism>
<dbReference type="EMBL" id="JAJAQC010000042">
    <property type="protein sequence ID" value="MDA0566830.1"/>
    <property type="molecule type" value="Genomic_DNA"/>
</dbReference>
<feature type="transmembrane region" description="Helical" evidence="7">
    <location>
        <begin position="38"/>
        <end position="59"/>
    </location>
</feature>
<feature type="transmembrane region" description="Helical" evidence="7">
    <location>
        <begin position="288"/>
        <end position="307"/>
    </location>
</feature>
<dbReference type="GO" id="GO:0055085">
    <property type="term" value="P:transmembrane transport"/>
    <property type="evidence" value="ECO:0007669"/>
    <property type="project" value="InterPro"/>
</dbReference>
<evidence type="ECO:0000313" key="9">
    <source>
        <dbReference type="Proteomes" id="UP001140076"/>
    </source>
</evidence>
<feature type="transmembrane region" description="Helical" evidence="7">
    <location>
        <begin position="194"/>
        <end position="213"/>
    </location>
</feature>
<feature type="transmembrane region" description="Helical" evidence="7">
    <location>
        <begin position="6"/>
        <end position="26"/>
    </location>
</feature>
<dbReference type="Proteomes" id="UP001140076">
    <property type="component" value="Unassembled WGS sequence"/>
</dbReference>
<keyword evidence="3" id="KW-1003">Cell membrane</keyword>
<keyword evidence="6 7" id="KW-0472">Membrane</keyword>
<feature type="transmembrane region" description="Helical" evidence="7">
    <location>
        <begin position="256"/>
        <end position="276"/>
    </location>
</feature>
<evidence type="ECO:0000256" key="2">
    <source>
        <dbReference type="ARBA" id="ARBA00022448"/>
    </source>
</evidence>
<dbReference type="PANTHER" id="PTHR36838">
    <property type="entry name" value="AUXIN EFFLUX CARRIER FAMILY PROTEIN"/>
    <property type="match status" value="1"/>
</dbReference>
<sequence>MSGVIVGFGVIASIVAVGYILGRLDVLGDNGREVLSRLSFYVATPALLFDILSTADLSVLVSAPLLVSAISMLVVAALFIAAGLLRRWGVARTTMGALCASYVNAGNLGIPISAYVLGDASLVAPILLFQLLVLGPIGLTVLDVNRGGPGGRTGPLRILTTPLRNPVVIGCLAGVAVAATGWSPPAPFMEPFQLVGSISVPAVLLAFGISLHGSPLPFRGPEKAAVGLAVLLKCLVQPAAAWAVGVFAFGLSGADLFAVVVLAALPTAQNMYTYSLRYGAAETMTREIVLLSTLLTLPVLVAIAFLLG</sequence>
<feature type="transmembrane region" description="Helical" evidence="7">
    <location>
        <begin position="122"/>
        <end position="142"/>
    </location>
</feature>
<gene>
    <name evidence="8" type="ORF">LG943_21300</name>
</gene>
<evidence type="ECO:0000256" key="1">
    <source>
        <dbReference type="ARBA" id="ARBA00004141"/>
    </source>
</evidence>